<dbReference type="Proteomes" id="UP001412067">
    <property type="component" value="Unassembled WGS sequence"/>
</dbReference>
<dbReference type="EMBL" id="JBBWWR010000009">
    <property type="protein sequence ID" value="KAK8961619.1"/>
    <property type="molecule type" value="Genomic_DNA"/>
</dbReference>
<evidence type="ECO:0000313" key="2">
    <source>
        <dbReference type="EMBL" id="KAK8961619.1"/>
    </source>
</evidence>
<protein>
    <submittedName>
        <fullName evidence="2">TSL-kinase interacting protein 1</fullName>
    </submittedName>
</protein>
<sequence>MTEAAAGTGGNHGQPVAGKGEIVALGSRICGGKLFLVTCWSWETGCRADRGREKQNRDPYRMQPWQTGKTHPTLAYWGGDARAGPTGISNIGMDTVYAIVMEVVQELEQERTDRENEDIISTETEEEINLNTDRHIQEDITAIPEDHAPDAEVQQDETNLENINVDEENVMFEGELTDQAPTAETAKERLVEAAAYKRWEKAAMAGVSLVADAAEQLERVANRENCTFTQDMHRVSEICCHGVGDTIMQTREKLKLQLFPIDEDTRQSLEKEELVCPIKLCICTEYVSGTGTFMLQDVDCRWREEEEMPKKGLAGEVLRATCCGRGSAASESVASSTKRMRKPAGDALRARGKAANALHGRWSGTERSKVGARGAELGF</sequence>
<accession>A0ABR2MBS2</accession>
<organism evidence="2 3">
    <name type="scientific">Platanthera guangdongensis</name>
    <dbReference type="NCBI Taxonomy" id="2320717"/>
    <lineage>
        <taxon>Eukaryota</taxon>
        <taxon>Viridiplantae</taxon>
        <taxon>Streptophyta</taxon>
        <taxon>Embryophyta</taxon>
        <taxon>Tracheophyta</taxon>
        <taxon>Spermatophyta</taxon>
        <taxon>Magnoliopsida</taxon>
        <taxon>Liliopsida</taxon>
        <taxon>Asparagales</taxon>
        <taxon>Orchidaceae</taxon>
        <taxon>Orchidoideae</taxon>
        <taxon>Orchideae</taxon>
        <taxon>Orchidinae</taxon>
        <taxon>Platanthera</taxon>
    </lineage>
</organism>
<name>A0ABR2MBS2_9ASPA</name>
<evidence type="ECO:0000256" key="1">
    <source>
        <dbReference type="SAM" id="MobiDB-lite"/>
    </source>
</evidence>
<keyword evidence="3" id="KW-1185">Reference proteome</keyword>
<proteinExistence type="predicted"/>
<feature type="region of interest" description="Disordered" evidence="1">
    <location>
        <begin position="358"/>
        <end position="379"/>
    </location>
</feature>
<reference evidence="2 3" key="1">
    <citation type="journal article" date="2022" name="Nat. Plants">
        <title>Genomes of leafy and leafless Platanthera orchids illuminate the evolution of mycoheterotrophy.</title>
        <authorList>
            <person name="Li M.H."/>
            <person name="Liu K.W."/>
            <person name="Li Z."/>
            <person name="Lu H.C."/>
            <person name="Ye Q.L."/>
            <person name="Zhang D."/>
            <person name="Wang J.Y."/>
            <person name="Li Y.F."/>
            <person name="Zhong Z.M."/>
            <person name="Liu X."/>
            <person name="Yu X."/>
            <person name="Liu D.K."/>
            <person name="Tu X.D."/>
            <person name="Liu B."/>
            <person name="Hao Y."/>
            <person name="Liao X.Y."/>
            <person name="Jiang Y.T."/>
            <person name="Sun W.H."/>
            <person name="Chen J."/>
            <person name="Chen Y.Q."/>
            <person name="Ai Y."/>
            <person name="Zhai J.W."/>
            <person name="Wu S.S."/>
            <person name="Zhou Z."/>
            <person name="Hsiao Y.Y."/>
            <person name="Wu W.L."/>
            <person name="Chen Y.Y."/>
            <person name="Lin Y.F."/>
            <person name="Hsu J.L."/>
            <person name="Li C.Y."/>
            <person name="Wang Z.W."/>
            <person name="Zhao X."/>
            <person name="Zhong W.Y."/>
            <person name="Ma X.K."/>
            <person name="Ma L."/>
            <person name="Huang J."/>
            <person name="Chen G.Z."/>
            <person name="Huang M.Z."/>
            <person name="Huang L."/>
            <person name="Peng D.H."/>
            <person name="Luo Y.B."/>
            <person name="Zou S.Q."/>
            <person name="Chen S.P."/>
            <person name="Lan S."/>
            <person name="Tsai W.C."/>
            <person name="Van de Peer Y."/>
            <person name="Liu Z.J."/>
        </authorList>
    </citation>
    <scope>NUCLEOTIDE SEQUENCE [LARGE SCALE GENOMIC DNA]</scope>
    <source>
        <strain evidence="2">Lor288</strain>
    </source>
</reference>
<gene>
    <name evidence="2" type="primary">TKI1</name>
    <name evidence="2" type="ORF">KSP40_PGU017999</name>
</gene>
<evidence type="ECO:0000313" key="3">
    <source>
        <dbReference type="Proteomes" id="UP001412067"/>
    </source>
</evidence>
<comment type="caution">
    <text evidence="2">The sequence shown here is derived from an EMBL/GenBank/DDBJ whole genome shotgun (WGS) entry which is preliminary data.</text>
</comment>